<proteinExistence type="predicted"/>
<dbReference type="EMBL" id="JAGTPW010000048">
    <property type="protein sequence ID" value="MBR8645699.1"/>
    <property type="molecule type" value="Genomic_DNA"/>
</dbReference>
<dbReference type="Proteomes" id="UP000680045">
    <property type="component" value="Unassembled WGS sequence"/>
</dbReference>
<gene>
    <name evidence="1" type="ORF">KEH51_21905</name>
</gene>
<reference evidence="1" key="1">
    <citation type="submission" date="2021-04" db="EMBL/GenBank/DDBJ databases">
        <title>Whole genome sequencing of Enterococci isolates from hospitalized patients.</title>
        <authorList>
            <person name="Ogoti B.M."/>
            <person name="Onyambu F.G."/>
        </authorList>
    </citation>
    <scope>NUCLEOTIDE SEQUENCE</scope>
    <source>
        <strain evidence="1">242</strain>
    </source>
</reference>
<evidence type="ECO:0000313" key="1">
    <source>
        <dbReference type="EMBL" id="MBR8645699.1"/>
    </source>
</evidence>
<organism evidence="1 2">
    <name type="scientific">Peribacillus frigoritolerans</name>
    <dbReference type="NCBI Taxonomy" id="450367"/>
    <lineage>
        <taxon>Bacteria</taxon>
        <taxon>Bacillati</taxon>
        <taxon>Bacillota</taxon>
        <taxon>Bacilli</taxon>
        <taxon>Bacillales</taxon>
        <taxon>Bacillaceae</taxon>
        <taxon>Peribacillus</taxon>
    </lineage>
</organism>
<evidence type="ECO:0000313" key="2">
    <source>
        <dbReference type="Proteomes" id="UP000680045"/>
    </source>
</evidence>
<comment type="caution">
    <text evidence="1">The sequence shown here is derived from an EMBL/GenBank/DDBJ whole genome shotgun (WGS) entry which is preliminary data.</text>
</comment>
<name>A0A941FKE1_9BACI</name>
<dbReference type="AlphaFoldDB" id="A0A941FKE1"/>
<accession>A0A941FKE1</accession>
<sequence>MKDTRGLGSSWRLTATLMEEFSDSQGHFLRDALKFVNVDGIETTMALEAETNVYEMITQDEQNVSVNWESDKGILLKIDPFVYIGNYTGKINWNLIDAP</sequence>
<protein>
    <submittedName>
        <fullName evidence="1">Uncharacterized protein</fullName>
    </submittedName>
</protein>